<name>A0A0M0I3F4_9VIBR</name>
<dbReference type="PATRIC" id="fig|171383.3.peg.67"/>
<proteinExistence type="predicted"/>
<evidence type="ECO:0000313" key="2">
    <source>
        <dbReference type="Proteomes" id="UP000037530"/>
    </source>
</evidence>
<dbReference type="EMBL" id="LHPI01000001">
    <property type="protein sequence ID" value="KOO08851.1"/>
    <property type="molecule type" value="Genomic_DNA"/>
</dbReference>
<sequence>MKIVEQSYIETKAIYDKLDQYLSRILIDPEQEALLKQMEALGEVLYQFHLRIIEENSALLNKEQCEFQRLIDCAQEANAALDKKVGQVEKLAKIAKKVDKILEQVAKLF</sequence>
<dbReference type="AlphaFoldDB" id="A0A0M0I3F4"/>
<protein>
    <submittedName>
        <fullName evidence="1">Uncharacterized protein</fullName>
    </submittedName>
</protein>
<reference evidence="2" key="1">
    <citation type="submission" date="2015-08" db="EMBL/GenBank/DDBJ databases">
        <title>Vibrio galatheae sp. nov., a novel member of the Vibrionaceae family isolated from the Solomon Islands.</title>
        <authorList>
            <person name="Giubergia S."/>
            <person name="Machado H."/>
            <person name="Mateiu R.V."/>
            <person name="Gram L."/>
        </authorList>
    </citation>
    <scope>NUCLEOTIDE SEQUENCE [LARGE SCALE GENOMIC DNA]</scope>
    <source>
        <strain evidence="2">DSM 19134</strain>
    </source>
</reference>
<keyword evidence="2" id="KW-1185">Reference proteome</keyword>
<dbReference type="RefSeq" id="WP_053407104.1">
    <property type="nucleotide sequence ID" value="NZ_DAIPHI010000053.1"/>
</dbReference>
<gene>
    <name evidence="1" type="ORF">AKJ31_00330</name>
</gene>
<dbReference type="STRING" id="171383.AKJ31_00330"/>
<dbReference type="Proteomes" id="UP000037530">
    <property type="component" value="Unassembled WGS sequence"/>
</dbReference>
<organism evidence="1 2">
    <name type="scientific">Vibrio hepatarius</name>
    <dbReference type="NCBI Taxonomy" id="171383"/>
    <lineage>
        <taxon>Bacteria</taxon>
        <taxon>Pseudomonadati</taxon>
        <taxon>Pseudomonadota</taxon>
        <taxon>Gammaproteobacteria</taxon>
        <taxon>Vibrionales</taxon>
        <taxon>Vibrionaceae</taxon>
        <taxon>Vibrio</taxon>
        <taxon>Vibrio oreintalis group</taxon>
    </lineage>
</organism>
<comment type="caution">
    <text evidence="1">The sequence shown here is derived from an EMBL/GenBank/DDBJ whole genome shotgun (WGS) entry which is preliminary data.</text>
</comment>
<accession>A0A0M0I3F4</accession>
<evidence type="ECO:0000313" key="1">
    <source>
        <dbReference type="EMBL" id="KOO08851.1"/>
    </source>
</evidence>